<keyword evidence="5 9" id="KW-0645">Protease</keyword>
<sequence length="399" mass="42405">MRNKFIVFLSSLLVIFGGFFSNTDVSHAETTSTSSEYVPNELIVKFKDDAPINKIKELQQSTGATIVSSDDTLGFHVIKLLKGTVEENVKMLENNPYVEYAEPNYYFHAFWNPNDTHFNNQYGLQKIQAPQAWDSERSAPGVKIAIIDTGVQSSHPDLAAKVTHGHDYVDNDNRSDDGNGHGTHCAGIAGAITNNNVGIAGVAPQASIYAVRVLNNQGSGTLAAVAQGIREAADSGAKVISLSLGATTGGTSLQQAVQYAWNKGAVIVAAAGNSGNTQANYPAYYNEVIAVASTDSADRKSSFSNYGSWVDVAAPGSSIYSTYTGSSYRSLSGTSMAAPHVAGLAALLANQGYNNVQIRQIIETTSDKISGTGSYWTHGRVNASKAVQYGKQLKENKAS</sequence>
<organism evidence="14 15">
    <name type="scientific">Bacillus manliponensis</name>
    <dbReference type="NCBI Taxonomy" id="574376"/>
    <lineage>
        <taxon>Bacteria</taxon>
        <taxon>Bacillati</taxon>
        <taxon>Bacillota</taxon>
        <taxon>Bacilli</taxon>
        <taxon>Bacillales</taxon>
        <taxon>Bacillaceae</taxon>
        <taxon>Bacillus</taxon>
        <taxon>Bacillus cereus group</taxon>
    </lineage>
</organism>
<dbReference type="Proteomes" id="UP000027822">
    <property type="component" value="Unassembled WGS sequence"/>
</dbReference>
<dbReference type="PROSITE" id="PS00137">
    <property type="entry name" value="SUBTILASE_HIS"/>
    <property type="match status" value="1"/>
</dbReference>
<proteinExistence type="inferred from homology"/>
<protein>
    <submittedName>
        <fullName evidence="14">Alkaline serine protease</fullName>
    </submittedName>
</protein>
<dbReference type="RefSeq" id="WP_034643673.1">
    <property type="nucleotide sequence ID" value="NZ_CBCSJC010000027.1"/>
</dbReference>
<feature type="domain" description="Peptidase S8/S53" evidence="12">
    <location>
        <begin position="141"/>
        <end position="368"/>
    </location>
</feature>
<evidence type="ECO:0000256" key="10">
    <source>
        <dbReference type="RuleBase" id="RU003355"/>
    </source>
</evidence>
<dbReference type="eggNOG" id="COG1404">
    <property type="taxonomic scope" value="Bacteria"/>
</dbReference>
<dbReference type="InterPro" id="IPR000209">
    <property type="entry name" value="Peptidase_S8/S53_dom"/>
</dbReference>
<dbReference type="PRINTS" id="PR00723">
    <property type="entry name" value="SUBTILISIN"/>
</dbReference>
<evidence type="ECO:0000256" key="4">
    <source>
        <dbReference type="ARBA" id="ARBA00022525"/>
    </source>
</evidence>
<dbReference type="PROSITE" id="PS51892">
    <property type="entry name" value="SUBTILASE"/>
    <property type="match status" value="1"/>
</dbReference>
<feature type="domain" description="Fervidolysin-like N-terminal prodomain" evidence="13">
    <location>
        <begin position="25"/>
        <end position="104"/>
    </location>
</feature>
<name>A0A073K4U6_9BACI</name>
<dbReference type="InterPro" id="IPR054399">
    <property type="entry name" value="Fervidolysin-like_N_prodom"/>
</dbReference>
<dbReference type="GO" id="GO:0005576">
    <property type="term" value="C:extracellular region"/>
    <property type="evidence" value="ECO:0007669"/>
    <property type="project" value="UniProtKB-SubCell"/>
</dbReference>
<comment type="subcellular location">
    <subcellularLocation>
        <location evidence="2">Secreted</location>
    </subcellularLocation>
</comment>
<dbReference type="PROSITE" id="PS00136">
    <property type="entry name" value="SUBTILASE_ASP"/>
    <property type="match status" value="1"/>
</dbReference>
<feature type="active site" description="Charge relay system" evidence="9">
    <location>
        <position position="335"/>
    </location>
</feature>
<dbReference type="PROSITE" id="PS00138">
    <property type="entry name" value="SUBTILASE_SER"/>
    <property type="match status" value="1"/>
</dbReference>
<dbReference type="Gene3D" id="3.40.50.200">
    <property type="entry name" value="Peptidase S8/S53 domain"/>
    <property type="match status" value="1"/>
</dbReference>
<dbReference type="InterPro" id="IPR023827">
    <property type="entry name" value="Peptidase_S8_Asp-AS"/>
</dbReference>
<keyword evidence="15" id="KW-1185">Reference proteome</keyword>
<dbReference type="AlphaFoldDB" id="A0A073K4U6"/>
<dbReference type="SUPFAM" id="SSF52743">
    <property type="entry name" value="Subtilisin-like"/>
    <property type="match status" value="1"/>
</dbReference>
<evidence type="ECO:0000259" key="13">
    <source>
        <dbReference type="Pfam" id="PF22148"/>
    </source>
</evidence>
<dbReference type="STRING" id="574376.BAMA_15870"/>
<keyword evidence="4" id="KW-0964">Secreted</keyword>
<dbReference type="Pfam" id="PF22148">
    <property type="entry name" value="Fervidolysin_NPro-like"/>
    <property type="match status" value="1"/>
</dbReference>
<feature type="chain" id="PRO_5001690817" evidence="11">
    <location>
        <begin position="29"/>
        <end position="399"/>
    </location>
</feature>
<evidence type="ECO:0000256" key="9">
    <source>
        <dbReference type="PROSITE-ProRule" id="PRU01240"/>
    </source>
</evidence>
<dbReference type="InterPro" id="IPR050131">
    <property type="entry name" value="Peptidase_S8_subtilisin-like"/>
</dbReference>
<dbReference type="PANTHER" id="PTHR43806">
    <property type="entry name" value="PEPTIDASE S8"/>
    <property type="match status" value="1"/>
</dbReference>
<dbReference type="GO" id="GO:0004252">
    <property type="term" value="F:serine-type endopeptidase activity"/>
    <property type="evidence" value="ECO:0007669"/>
    <property type="project" value="UniProtKB-UniRule"/>
</dbReference>
<dbReference type="OrthoDB" id="9798386at2"/>
<evidence type="ECO:0000256" key="2">
    <source>
        <dbReference type="ARBA" id="ARBA00004613"/>
    </source>
</evidence>
<keyword evidence="11" id="KW-0732">Signal</keyword>
<dbReference type="Pfam" id="PF00082">
    <property type="entry name" value="Peptidase_S8"/>
    <property type="match status" value="1"/>
</dbReference>
<comment type="cofactor">
    <cofactor evidence="1">
        <name>Ca(2+)</name>
        <dbReference type="ChEBI" id="CHEBI:29108"/>
    </cofactor>
</comment>
<dbReference type="PANTHER" id="PTHR43806:SF11">
    <property type="entry name" value="CEREVISIN-RELATED"/>
    <property type="match status" value="1"/>
</dbReference>
<comment type="similarity">
    <text evidence="3 9 10">Belongs to the peptidase S8 family.</text>
</comment>
<reference evidence="14 15" key="1">
    <citation type="submission" date="2014-06" db="EMBL/GenBank/DDBJ databases">
        <title>Draft genome sequence of Bacillus manliponensis JCM 15802 (MCCC 1A00708).</title>
        <authorList>
            <person name="Lai Q."/>
            <person name="Liu Y."/>
            <person name="Shao Z."/>
        </authorList>
    </citation>
    <scope>NUCLEOTIDE SEQUENCE [LARGE SCALE GENOMIC DNA]</scope>
    <source>
        <strain evidence="14 15">JCM 15802</strain>
    </source>
</reference>
<evidence type="ECO:0000256" key="7">
    <source>
        <dbReference type="ARBA" id="ARBA00022825"/>
    </source>
</evidence>
<evidence type="ECO:0000256" key="6">
    <source>
        <dbReference type="ARBA" id="ARBA00022801"/>
    </source>
</evidence>
<evidence type="ECO:0000256" key="3">
    <source>
        <dbReference type="ARBA" id="ARBA00011073"/>
    </source>
</evidence>
<feature type="active site" description="Charge relay system" evidence="9">
    <location>
        <position position="148"/>
    </location>
</feature>
<evidence type="ECO:0000256" key="5">
    <source>
        <dbReference type="ARBA" id="ARBA00022670"/>
    </source>
</evidence>
<keyword evidence="8" id="KW-0106">Calcium</keyword>
<evidence type="ECO:0000256" key="11">
    <source>
        <dbReference type="SAM" id="SignalP"/>
    </source>
</evidence>
<comment type="caution">
    <text evidence="14">The sequence shown here is derived from an EMBL/GenBank/DDBJ whole genome shotgun (WGS) entry which is preliminary data.</text>
</comment>
<dbReference type="GO" id="GO:0006508">
    <property type="term" value="P:proteolysis"/>
    <property type="evidence" value="ECO:0007669"/>
    <property type="project" value="UniProtKB-KW"/>
</dbReference>
<dbReference type="InterPro" id="IPR022398">
    <property type="entry name" value="Peptidase_S8_His-AS"/>
</dbReference>
<feature type="active site" description="Charge relay system" evidence="9">
    <location>
        <position position="181"/>
    </location>
</feature>
<dbReference type="InterPro" id="IPR015500">
    <property type="entry name" value="Peptidase_S8_subtilisin-rel"/>
</dbReference>
<dbReference type="InterPro" id="IPR036852">
    <property type="entry name" value="Peptidase_S8/S53_dom_sf"/>
</dbReference>
<evidence type="ECO:0000313" key="14">
    <source>
        <dbReference type="EMBL" id="KEK17303.1"/>
    </source>
</evidence>
<dbReference type="InterPro" id="IPR034084">
    <property type="entry name" value="Thermitase-like_dom"/>
</dbReference>
<accession>A0A073K4U6</accession>
<dbReference type="EMBL" id="JOTN01000033">
    <property type="protein sequence ID" value="KEK17303.1"/>
    <property type="molecule type" value="Genomic_DNA"/>
</dbReference>
<feature type="signal peptide" evidence="11">
    <location>
        <begin position="1"/>
        <end position="28"/>
    </location>
</feature>
<dbReference type="InterPro" id="IPR023828">
    <property type="entry name" value="Peptidase_S8_Ser-AS"/>
</dbReference>
<evidence type="ECO:0000259" key="12">
    <source>
        <dbReference type="Pfam" id="PF00082"/>
    </source>
</evidence>
<gene>
    <name evidence="14" type="ORF">BAMA_15870</name>
</gene>
<evidence type="ECO:0000313" key="15">
    <source>
        <dbReference type="Proteomes" id="UP000027822"/>
    </source>
</evidence>
<keyword evidence="6 9" id="KW-0378">Hydrolase</keyword>
<dbReference type="CDD" id="cd07484">
    <property type="entry name" value="Peptidases_S8_Thermitase_like"/>
    <property type="match status" value="1"/>
</dbReference>
<evidence type="ECO:0000256" key="1">
    <source>
        <dbReference type="ARBA" id="ARBA00001913"/>
    </source>
</evidence>
<keyword evidence="7 9" id="KW-0720">Serine protease</keyword>
<dbReference type="FunFam" id="3.40.50.200:FF:000017">
    <property type="entry name" value="Intracellular serine protease"/>
    <property type="match status" value="1"/>
</dbReference>
<evidence type="ECO:0000256" key="8">
    <source>
        <dbReference type="ARBA" id="ARBA00022837"/>
    </source>
</evidence>